<dbReference type="STRING" id="1317121.ATO11_12540"/>
<name>A0A0L1JNE4_9RHOB</name>
<dbReference type="SUPFAM" id="SSF51735">
    <property type="entry name" value="NAD(P)-binding Rossmann-fold domains"/>
    <property type="match status" value="1"/>
</dbReference>
<feature type="domain" description="Gfo/Idh/MocA-like oxidoreductase N-terminal" evidence="2">
    <location>
        <begin position="4"/>
        <end position="118"/>
    </location>
</feature>
<dbReference type="PATRIC" id="fig|1317121.7.peg.3217"/>
<dbReference type="InterPro" id="IPR000683">
    <property type="entry name" value="Gfo/Idh/MocA-like_OxRdtase_N"/>
</dbReference>
<dbReference type="RefSeq" id="WP_050531232.1">
    <property type="nucleotide sequence ID" value="NZ_AQQZ01000005.1"/>
</dbReference>
<dbReference type="PANTHER" id="PTHR43818:SF11">
    <property type="entry name" value="BCDNA.GH03377"/>
    <property type="match status" value="1"/>
</dbReference>
<dbReference type="EMBL" id="AQQZ01000005">
    <property type="protein sequence ID" value="KNG93274.1"/>
    <property type="molecule type" value="Genomic_DNA"/>
</dbReference>
<evidence type="ECO:0000256" key="1">
    <source>
        <dbReference type="ARBA" id="ARBA00023002"/>
    </source>
</evidence>
<keyword evidence="5" id="KW-1185">Reference proteome</keyword>
<dbReference type="Pfam" id="PF22725">
    <property type="entry name" value="GFO_IDH_MocA_C3"/>
    <property type="match status" value="1"/>
</dbReference>
<gene>
    <name evidence="4" type="ORF">ATO11_12540</name>
</gene>
<protein>
    <submittedName>
        <fullName evidence="4">Oxidoreductase</fullName>
    </submittedName>
</protein>
<dbReference type="PANTHER" id="PTHR43818">
    <property type="entry name" value="BCDNA.GH03377"/>
    <property type="match status" value="1"/>
</dbReference>
<comment type="caution">
    <text evidence="4">The sequence shown here is derived from an EMBL/GenBank/DDBJ whole genome shotgun (WGS) entry which is preliminary data.</text>
</comment>
<sequence length="355" mass="36990">MTRRVAIIGAGIGAQHVDGFAALPGRFTVATICDLDGARGKALASAAGAAFTTDMRQVLDDPGIDIVDVCLPPHLHLDACEAALGAGKVVICEKPLVASLAECDRLEAASRAAGQPVFPVFQYRFGTGSAQLRALIAAGLAGRPVAGSLETHWNRDAAYYAVPWRGTWAGERGGCVLGHAIHIHDLVSWLMGPPVQVQAALGNPVHDIETEDSAALTFRLEGGALVTSSVTLGGADDHSRLRLVFEGVTVTSDTEAYAPARAPWRFVARDPVAQEAVDAVLAGVGPVPAGYAGLFGAVADALDGEPSDAVTLADGRRSLELVTAIYHADRTARAVDLPPGPGHPLYHTWLPEDAR</sequence>
<reference evidence="4 5" key="1">
    <citation type="journal article" date="2015" name="Int. J. Syst. Evol. Microbiol.">
        <title>Aestuariivita atlantica sp. nov., isolated from deep sea sediment of the Atlantic Ocean.</title>
        <authorList>
            <person name="Li G."/>
            <person name="Lai Q."/>
            <person name="Du Y."/>
            <person name="Liu X."/>
            <person name="Sun F."/>
            <person name="Shao Z."/>
        </authorList>
    </citation>
    <scope>NUCLEOTIDE SEQUENCE [LARGE SCALE GENOMIC DNA]</scope>
    <source>
        <strain evidence="4 5">22II-S11-z3</strain>
    </source>
</reference>
<feature type="domain" description="GFO/IDH/MocA-like oxidoreductase" evidence="3">
    <location>
        <begin position="130"/>
        <end position="244"/>
    </location>
</feature>
<dbReference type="InterPro" id="IPR036291">
    <property type="entry name" value="NAD(P)-bd_dom_sf"/>
</dbReference>
<dbReference type="AlphaFoldDB" id="A0A0L1JNE4"/>
<dbReference type="GO" id="GO:0016491">
    <property type="term" value="F:oxidoreductase activity"/>
    <property type="evidence" value="ECO:0007669"/>
    <property type="project" value="UniProtKB-KW"/>
</dbReference>
<dbReference type="Gene3D" id="3.30.360.10">
    <property type="entry name" value="Dihydrodipicolinate Reductase, domain 2"/>
    <property type="match status" value="1"/>
</dbReference>
<organism evidence="4 5">
    <name type="scientific">Pseudaestuariivita atlantica</name>
    <dbReference type="NCBI Taxonomy" id="1317121"/>
    <lineage>
        <taxon>Bacteria</taxon>
        <taxon>Pseudomonadati</taxon>
        <taxon>Pseudomonadota</taxon>
        <taxon>Alphaproteobacteria</taxon>
        <taxon>Rhodobacterales</taxon>
        <taxon>Paracoccaceae</taxon>
        <taxon>Pseudaestuariivita</taxon>
    </lineage>
</organism>
<dbReference type="Gene3D" id="3.40.50.720">
    <property type="entry name" value="NAD(P)-binding Rossmann-like Domain"/>
    <property type="match status" value="1"/>
</dbReference>
<evidence type="ECO:0000313" key="5">
    <source>
        <dbReference type="Proteomes" id="UP000036938"/>
    </source>
</evidence>
<dbReference type="Proteomes" id="UP000036938">
    <property type="component" value="Unassembled WGS sequence"/>
</dbReference>
<dbReference type="InterPro" id="IPR050463">
    <property type="entry name" value="Gfo/Idh/MocA_oxidrdct_glycsds"/>
</dbReference>
<proteinExistence type="predicted"/>
<evidence type="ECO:0000313" key="4">
    <source>
        <dbReference type="EMBL" id="KNG93274.1"/>
    </source>
</evidence>
<accession>A0A0L1JNE4</accession>
<evidence type="ECO:0000259" key="2">
    <source>
        <dbReference type="Pfam" id="PF01408"/>
    </source>
</evidence>
<keyword evidence="1" id="KW-0560">Oxidoreductase</keyword>
<dbReference type="OrthoDB" id="9792935at2"/>
<dbReference type="GO" id="GO:0000166">
    <property type="term" value="F:nucleotide binding"/>
    <property type="evidence" value="ECO:0007669"/>
    <property type="project" value="InterPro"/>
</dbReference>
<dbReference type="Pfam" id="PF01408">
    <property type="entry name" value="GFO_IDH_MocA"/>
    <property type="match status" value="1"/>
</dbReference>
<dbReference type="SUPFAM" id="SSF55347">
    <property type="entry name" value="Glyceraldehyde-3-phosphate dehydrogenase-like, C-terminal domain"/>
    <property type="match status" value="1"/>
</dbReference>
<dbReference type="InterPro" id="IPR055170">
    <property type="entry name" value="GFO_IDH_MocA-like_dom"/>
</dbReference>
<evidence type="ECO:0000259" key="3">
    <source>
        <dbReference type="Pfam" id="PF22725"/>
    </source>
</evidence>